<feature type="compositionally biased region" description="Polar residues" evidence="1">
    <location>
        <begin position="47"/>
        <end position="56"/>
    </location>
</feature>
<dbReference type="Proteomes" id="UP000762271">
    <property type="component" value="Unassembled WGS sequence"/>
</dbReference>
<protein>
    <submittedName>
        <fullName evidence="3">Uncharacterized protein</fullName>
    </submittedName>
</protein>
<feature type="region of interest" description="Disordered" evidence="1">
    <location>
        <begin position="28"/>
        <end position="99"/>
    </location>
</feature>
<reference evidence="3" key="3">
    <citation type="journal article" date="2019" name="Int. J. Syst. Evol. Microbiol.">
        <title>Polynucleobacter paneuropaeus sp. nov., characterized by six strains isolated from freshwater lakes located along a 3000 km north-south cross-section across Europe.</title>
        <authorList>
            <person name="Hoetzinger M."/>
            <person name="Schmidt J."/>
            <person name="Pitt A."/>
            <person name="Koll U."/>
            <person name="Lang E."/>
            <person name="Hahn M.W."/>
        </authorList>
    </citation>
    <scope>NUCLEOTIDE SEQUENCE</scope>
    <source>
        <strain evidence="3">MG-25-Pas1-D2</strain>
    </source>
</reference>
<evidence type="ECO:0000256" key="1">
    <source>
        <dbReference type="SAM" id="MobiDB-lite"/>
    </source>
</evidence>
<dbReference type="EMBL" id="QMCH01000002">
    <property type="protein sequence ID" value="RAZ43013.1"/>
    <property type="molecule type" value="Genomic_DNA"/>
</dbReference>
<evidence type="ECO:0000313" key="6">
    <source>
        <dbReference type="EMBL" id="RAZ43013.1"/>
    </source>
</evidence>
<evidence type="ECO:0000256" key="2">
    <source>
        <dbReference type="SAM" id="SignalP"/>
    </source>
</evidence>
<evidence type="ECO:0000313" key="4">
    <source>
        <dbReference type="EMBL" id="MBT8551056.1"/>
    </source>
</evidence>
<dbReference type="EMBL" id="CP030085">
    <property type="protein sequence ID" value="AWW49425.1"/>
    <property type="molecule type" value="Genomic_DNA"/>
</dbReference>
<reference evidence="6 8" key="2">
    <citation type="submission" date="2018-06" db="EMBL/GenBank/DDBJ databases">
        <title>Genome of strain Polynucleobacter sp. FUKU-NW-11.</title>
        <authorList>
            <person name="Hahn M.W."/>
        </authorList>
    </citation>
    <scope>NUCLEOTIDE SEQUENCE [LARGE SCALE GENOMIC DNA]</scope>
    <source>
        <strain evidence="6">FUKU-NW-11</strain>
        <strain evidence="8">FUKU-NW11</strain>
    </source>
</reference>
<name>A0A2Z4JRD8_9BURK</name>
<dbReference type="Proteomes" id="UP000248592">
    <property type="component" value="Chromosome"/>
</dbReference>
<sequence>MRLIPIFLAALFAIVFSYSINTHADQTSAANSNQAFPVQKSPYAPPVQNQSSTTDVNLDDIDKQKKAPNSNILNLNGGSGTNTRPGGAAGTLKHRFTFD</sequence>
<gene>
    <name evidence="6" type="ORF">DP176_04095</name>
    <name evidence="5" type="ORF">G6693_09065</name>
    <name evidence="4" type="ORF">G6731_03705</name>
    <name evidence="3" type="ORF">Pas1_02930</name>
</gene>
<dbReference type="EMBL" id="JAANEY010000001">
    <property type="protein sequence ID" value="MBT8551056.1"/>
    <property type="molecule type" value="Genomic_DNA"/>
</dbReference>
<evidence type="ECO:0000313" key="7">
    <source>
        <dbReference type="Proteomes" id="UP000248592"/>
    </source>
</evidence>
<proteinExistence type="predicted"/>
<dbReference type="Proteomes" id="UP000251072">
    <property type="component" value="Unassembled WGS sequence"/>
</dbReference>
<organism evidence="3 7">
    <name type="scientific">Polynucleobacter paneuropaeus</name>
    <dbReference type="NCBI Taxonomy" id="2527775"/>
    <lineage>
        <taxon>Bacteria</taxon>
        <taxon>Pseudomonadati</taxon>
        <taxon>Pseudomonadota</taxon>
        <taxon>Betaproteobacteria</taxon>
        <taxon>Burkholderiales</taxon>
        <taxon>Burkholderiaceae</taxon>
        <taxon>Polynucleobacter</taxon>
    </lineage>
</organism>
<keyword evidence="2" id="KW-0732">Signal</keyword>
<reference evidence="4" key="4">
    <citation type="journal article" date="2021" name="Genome Biol. Evol.">
        <title>Continental-Scale Gene Flow Prevents Allopatric Divergence of Pelagic Freshwater Bacteria.</title>
        <authorList>
            <person name="Hoetzinger M."/>
            <person name="Pitt A."/>
            <person name="Huemer A."/>
            <person name="Hahn M.W."/>
        </authorList>
    </citation>
    <scope>NUCLEOTIDE SEQUENCE</scope>
    <source>
        <strain evidence="5">AP-YLGG-20-G6</strain>
        <strain evidence="4">SM1-W8</strain>
    </source>
</reference>
<keyword evidence="8" id="KW-1185">Reference proteome</keyword>
<dbReference type="AlphaFoldDB" id="A0A2Z4JRD8"/>
<reference evidence="7" key="1">
    <citation type="submission" date="2018-06" db="EMBL/GenBank/DDBJ databases">
        <title>Description of a new Polynucleobacter species.</title>
        <authorList>
            <person name="Hahn M.W."/>
        </authorList>
    </citation>
    <scope>NUCLEOTIDE SEQUENCE [LARGE SCALE GENOMIC DNA]</scope>
    <source>
        <strain evidence="7">MG-25-Pas1-D2</strain>
    </source>
</reference>
<evidence type="ECO:0000313" key="5">
    <source>
        <dbReference type="EMBL" id="MBT8592073.1"/>
    </source>
</evidence>
<dbReference type="Proteomes" id="UP000783102">
    <property type="component" value="Unassembled WGS sequence"/>
</dbReference>
<dbReference type="KEGG" id="poh:DPM16_05510"/>
<dbReference type="EMBL" id="JAANGI010000001">
    <property type="protein sequence ID" value="MBT8592073.1"/>
    <property type="molecule type" value="Genomic_DNA"/>
</dbReference>
<accession>A0A2Z4JRD8</accession>
<evidence type="ECO:0000313" key="8">
    <source>
        <dbReference type="Proteomes" id="UP000251072"/>
    </source>
</evidence>
<dbReference type="RefSeq" id="WP_112204557.1">
    <property type="nucleotide sequence ID" value="NZ_CBCSBS010000001.1"/>
</dbReference>
<dbReference type="GeneID" id="66832544"/>
<feature type="signal peptide" evidence="2">
    <location>
        <begin position="1"/>
        <end position="24"/>
    </location>
</feature>
<evidence type="ECO:0000313" key="3">
    <source>
        <dbReference type="EMBL" id="AWW49425.1"/>
    </source>
</evidence>
<feature type="chain" id="PRO_5044583711" evidence="2">
    <location>
        <begin position="25"/>
        <end position="99"/>
    </location>
</feature>